<feature type="transmembrane region" description="Helical" evidence="2">
    <location>
        <begin position="35"/>
        <end position="53"/>
    </location>
</feature>
<dbReference type="EMBL" id="HBGE01102727">
    <property type="protein sequence ID" value="CAD9184481.1"/>
    <property type="molecule type" value="Transcribed_RNA"/>
</dbReference>
<organism evidence="3">
    <name type="scientific">Alexandrium catenella</name>
    <name type="common">Red tide dinoflagellate</name>
    <name type="synonym">Gonyaulax catenella</name>
    <dbReference type="NCBI Taxonomy" id="2925"/>
    <lineage>
        <taxon>Eukaryota</taxon>
        <taxon>Sar</taxon>
        <taxon>Alveolata</taxon>
        <taxon>Dinophyceae</taxon>
        <taxon>Gonyaulacales</taxon>
        <taxon>Pyrocystaceae</taxon>
        <taxon>Alexandrium</taxon>
    </lineage>
</organism>
<name>A0A7S1S6R2_ALECA</name>
<keyword evidence="2" id="KW-1133">Transmembrane helix</keyword>
<proteinExistence type="predicted"/>
<keyword evidence="2" id="KW-0472">Membrane</keyword>
<sequence length="186" mass="19365">MAQVRQQIEPPNSKSTPPTLRTATMQQRCRSGGRLLPALAAAAAAALLVHGLVEPCFATGRALGGHRLRPAGPGPHVQLRAAKEAEVVGEGFKIEETDDNAKIGAGFVSFVAGLLFPLLGSFNFGLILGSLGYALACGTASEFLAKQEQTKEYVKTADQAGELLAKAGSSAVKVVNWGAAKVKELQ</sequence>
<keyword evidence="2" id="KW-0812">Transmembrane</keyword>
<feature type="region of interest" description="Disordered" evidence="1">
    <location>
        <begin position="1"/>
        <end position="21"/>
    </location>
</feature>
<reference evidence="3" key="1">
    <citation type="submission" date="2021-01" db="EMBL/GenBank/DDBJ databases">
        <authorList>
            <person name="Corre E."/>
            <person name="Pelletier E."/>
            <person name="Niang G."/>
            <person name="Scheremetjew M."/>
            <person name="Finn R."/>
            <person name="Kale V."/>
            <person name="Holt S."/>
            <person name="Cochrane G."/>
            <person name="Meng A."/>
            <person name="Brown T."/>
            <person name="Cohen L."/>
        </authorList>
    </citation>
    <scope>NUCLEOTIDE SEQUENCE</scope>
    <source>
        <strain evidence="3">OF101</strain>
    </source>
</reference>
<evidence type="ECO:0000256" key="2">
    <source>
        <dbReference type="SAM" id="Phobius"/>
    </source>
</evidence>
<evidence type="ECO:0000256" key="1">
    <source>
        <dbReference type="SAM" id="MobiDB-lite"/>
    </source>
</evidence>
<protein>
    <submittedName>
        <fullName evidence="3">Uncharacterized protein</fullName>
    </submittedName>
</protein>
<gene>
    <name evidence="3" type="ORF">ACAT0790_LOCUS61253</name>
</gene>
<feature type="transmembrane region" description="Helical" evidence="2">
    <location>
        <begin position="107"/>
        <end position="136"/>
    </location>
</feature>
<evidence type="ECO:0000313" key="3">
    <source>
        <dbReference type="EMBL" id="CAD9184481.1"/>
    </source>
</evidence>
<accession>A0A7S1S6R2</accession>
<dbReference type="AlphaFoldDB" id="A0A7S1S6R2"/>